<dbReference type="InterPro" id="IPR000999">
    <property type="entry name" value="RNase_III_dom"/>
</dbReference>
<evidence type="ECO:0000313" key="3">
    <source>
        <dbReference type="EMBL" id="OBR84360.1"/>
    </source>
</evidence>
<dbReference type="SUPFAM" id="SSF69065">
    <property type="entry name" value="RNase III domain-like"/>
    <property type="match status" value="1"/>
</dbReference>
<dbReference type="VEuPathDB" id="FungiDB:I303_05218"/>
<dbReference type="PROSITE" id="PS50142">
    <property type="entry name" value="RNASE_3_2"/>
    <property type="match status" value="1"/>
</dbReference>
<feature type="domain" description="RNase III" evidence="2">
    <location>
        <begin position="139"/>
        <end position="195"/>
    </location>
</feature>
<evidence type="ECO:0000259" key="2">
    <source>
        <dbReference type="PROSITE" id="PS50142"/>
    </source>
</evidence>
<dbReference type="Gene3D" id="1.10.1520.10">
    <property type="entry name" value="Ribonuclease III domain"/>
    <property type="match status" value="1"/>
</dbReference>
<evidence type="ECO:0000256" key="1">
    <source>
        <dbReference type="SAM" id="MobiDB-lite"/>
    </source>
</evidence>
<dbReference type="OrthoDB" id="2392202at2759"/>
<feature type="region of interest" description="Disordered" evidence="1">
    <location>
        <begin position="397"/>
        <end position="417"/>
    </location>
</feature>
<dbReference type="InterPro" id="IPR036389">
    <property type="entry name" value="RNase_III_sf"/>
</dbReference>
<dbReference type="STRING" id="1296121.A0A1A6A2S4"/>
<reference evidence="3" key="1">
    <citation type="submission" date="2013-07" db="EMBL/GenBank/DDBJ databases">
        <title>The Genome Sequence of Cryptococcus dejecticola CBS10117.</title>
        <authorList>
            <consortium name="The Broad Institute Genome Sequencing Platform"/>
            <person name="Cuomo C."/>
            <person name="Litvintseva A."/>
            <person name="Chen Y."/>
            <person name="Heitman J."/>
            <person name="Sun S."/>
            <person name="Springer D."/>
            <person name="Dromer F."/>
            <person name="Young S.K."/>
            <person name="Zeng Q."/>
            <person name="Gargeya S."/>
            <person name="Fitzgerald M."/>
            <person name="Abouelleil A."/>
            <person name="Alvarado L."/>
            <person name="Berlin A.M."/>
            <person name="Chapman S.B."/>
            <person name="Dewar J."/>
            <person name="Goldberg J."/>
            <person name="Griggs A."/>
            <person name="Gujja S."/>
            <person name="Hansen M."/>
            <person name="Howarth C."/>
            <person name="Imamovic A."/>
            <person name="Larimer J."/>
            <person name="McCowan C."/>
            <person name="Murphy C."/>
            <person name="Pearson M."/>
            <person name="Priest M."/>
            <person name="Roberts A."/>
            <person name="Saif S."/>
            <person name="Shea T."/>
            <person name="Sykes S."/>
            <person name="Wortman J."/>
            <person name="Nusbaum C."/>
            <person name="Birren B."/>
        </authorList>
    </citation>
    <scope>NUCLEOTIDE SEQUENCE [LARGE SCALE GENOMIC DNA]</scope>
    <source>
        <strain evidence="3">CBS 10117</strain>
    </source>
</reference>
<dbReference type="AlphaFoldDB" id="A0A1A6A2S4"/>
<sequence>MRYQVLENGNNPLFAFVLPPLPRLKLPRLPNIQDKGLFKQVTTHVSVQQLNRRGVMALAKPDEDLVQAVDYEKLEHVGDGLLESIASGLIQDLYPWLRHGGAAVNPSFFFWLSTATSLNSSGQLLMVVAIHGCTSSQIMRDHLVSNATLAQLSIFYNLPLLINAREESLEYVRSSEKIQASVLEAWIAGVFYDFLQSGEGGYLIIDEEGDIEYQQRDRVLFSENTLNMPEDKPEKREEEGEREAAEEEPEIVGDYQEEIVIVDDSEIEPAPKGLQPALEPNRLVPDSQSKIEAPLPAVQCRAEVAIGGPPISHTADLEDMIGMMMTTALLTTTNKVTRPTPEQAIFPGGYFLAGGEGEKSAIPNSRLGEDQKNMQSAESHQLDEVTKIAREPQIEAEGEAETRKQLQCGATQGPATAKRSKGQAYDYLISWLHPLLTPYCQWIYTRLLEEQTKILRDLPPENPKLTVPDHWKEEDRKSVGMPQALMQHPWIRISGCRPTFVKMPMPGQRWKVVCTVTDLDGKEWTGEGVRGTAQSAKNVAAWMVYRQLGQ</sequence>
<feature type="region of interest" description="Disordered" evidence="1">
    <location>
        <begin position="225"/>
        <end position="250"/>
    </location>
</feature>
<dbReference type="CDD" id="cd00593">
    <property type="entry name" value="RIBOc"/>
    <property type="match status" value="1"/>
</dbReference>
<feature type="compositionally biased region" description="Basic and acidic residues" evidence="1">
    <location>
        <begin position="229"/>
        <end position="243"/>
    </location>
</feature>
<name>A0A1A6A2S4_9TREE</name>
<proteinExistence type="predicted"/>
<accession>A0A1A6A2S4</accession>
<dbReference type="GO" id="GO:0006396">
    <property type="term" value="P:RNA processing"/>
    <property type="evidence" value="ECO:0007669"/>
    <property type="project" value="InterPro"/>
</dbReference>
<protein>
    <recommendedName>
        <fullName evidence="2">RNase III domain-containing protein</fullName>
    </recommendedName>
</protein>
<organism evidence="3">
    <name type="scientific">Kwoniella dejecticola CBS 10117</name>
    <dbReference type="NCBI Taxonomy" id="1296121"/>
    <lineage>
        <taxon>Eukaryota</taxon>
        <taxon>Fungi</taxon>
        <taxon>Dikarya</taxon>
        <taxon>Basidiomycota</taxon>
        <taxon>Agaricomycotina</taxon>
        <taxon>Tremellomycetes</taxon>
        <taxon>Tremellales</taxon>
        <taxon>Cryptococcaceae</taxon>
        <taxon>Kwoniella</taxon>
    </lineage>
</organism>
<dbReference type="GO" id="GO:0004525">
    <property type="term" value="F:ribonuclease III activity"/>
    <property type="evidence" value="ECO:0007669"/>
    <property type="project" value="InterPro"/>
</dbReference>
<gene>
    <name evidence="3" type="ORF">I303_05218</name>
</gene>
<dbReference type="EMBL" id="KI894032">
    <property type="protein sequence ID" value="OBR84360.1"/>
    <property type="molecule type" value="Genomic_DNA"/>
</dbReference>